<proteinExistence type="predicted"/>
<dbReference type="SMART" id="SM00487">
    <property type="entry name" value="DEXDc"/>
    <property type="match status" value="1"/>
</dbReference>
<evidence type="ECO:0000256" key="1">
    <source>
        <dbReference type="ARBA" id="ARBA00022741"/>
    </source>
</evidence>
<dbReference type="Pfam" id="PF00271">
    <property type="entry name" value="Helicase_C"/>
    <property type="match status" value="1"/>
</dbReference>
<dbReference type="PROSITE" id="PS51192">
    <property type="entry name" value="HELICASE_ATP_BIND_1"/>
    <property type="match status" value="1"/>
</dbReference>
<dbReference type="InterPro" id="IPR049730">
    <property type="entry name" value="SNF2/RAD54-like_C"/>
</dbReference>
<sequence>MATDYHAKLYAEELLKRGPSDHVESLTAILMDSQVDLNPHQVDAALFAFRSPLSKGVILADEVGLGKTIEAGIVLSQKWAERKRKILIILPSNLRKQWQQELWDKFGLPTQILETKNFNKSMKCGHKNPFENDEIVICSYQFAKNKSDFVRRVHWDLVVIDEAHRLRNVYKPSNVIARELKSALEGCPKLLLTATPLQNSLLELYGLVSFIDEMVFGDKKSFQEQFVRLSPGSNFDDLKHRLQPICKRTLRRQVTEYIRFTERIAQTQEFIPTKEEKQLYEMVSTYLQRPNLYALPPSQRSLMTLVLRKLLASSTFAIAGALDSLIKKLEKQLDCSSKRKKDSDEEFIEEIGNDFETLGELEEEIESDLDDEPALNDYDREAILEEIQELKVFYDRAVLITNNAKGKSLLQALSIGFEKINELGGAQKAIIFTESKRTQNYLVQLLSENGYIDDIVLFNGDNNDPKSTQIYNNWKKQNEGSDKITGLRSADIRAALVDHFREDAKIMIATEAASEGINLQFCSLVVNYDLPWNPQRIEQRIGRCHRYGQKYDVVVVNFINKENAADQRVYQLLSEKFRLFNGVFGASDEVLGAIESGVDFEKRIAEIYQQCRTSDEIQTSFDQLQQELSVEIDENMQTTRQKLLENFDNEVTEKLKVYNKQTNLCLNKYEVLLWELTKYMLYGMADFNDSQMSFTLHESIQDDSGKEIPTGLYFLKRGNQSGHCYRINNPLAQWILDEVEKIDLPKAAIVFDYTNSGKNIAILDPVIGKSGTLIASKMAIESLDKEEHIILAGICDDETKLDADQARRLFNLPGIVKQNTNTETEIDESVIANVYEIQKQEILTQIDARNEKYFDEEMDKLTRWADDKRKSLKGTMKDIESEKTKLNAEIRSGVSFQEKVQIQKQLRALEKKYDDAWREYDEDARKIDKQKESFLDEVEAKLVQEIREEKLFVIRWEVV</sequence>
<dbReference type="PANTHER" id="PTHR10799">
    <property type="entry name" value="SNF2/RAD54 HELICASE FAMILY"/>
    <property type="match status" value="1"/>
</dbReference>
<dbReference type="EMBL" id="CP131060">
    <property type="protein sequence ID" value="WNY25459.1"/>
    <property type="molecule type" value="Genomic_DNA"/>
</dbReference>
<reference evidence="7 8" key="1">
    <citation type="submission" date="2023-07" db="EMBL/GenBank/DDBJ databases">
        <title>Closed genoem sequence of Methanosarcinaceae archaeon Ac7.</title>
        <authorList>
            <person name="Poehlein A."/>
            <person name="Protasov E."/>
            <person name="Platt K."/>
            <person name="Reeh H."/>
            <person name="Daniel R."/>
            <person name="Brune A."/>
        </authorList>
    </citation>
    <scope>NUCLEOTIDE SEQUENCE [LARGE SCALE GENOMIC DNA]</scope>
    <source>
        <strain evidence="7 8">Ac7</strain>
    </source>
</reference>
<name>A0AA96ZUC2_9EURY</name>
<dbReference type="Gene3D" id="3.40.50.10810">
    <property type="entry name" value="Tandem AAA-ATPase domain"/>
    <property type="match status" value="1"/>
</dbReference>
<evidence type="ECO:0000256" key="4">
    <source>
        <dbReference type="ARBA" id="ARBA00022840"/>
    </source>
</evidence>
<accession>A0AA96ZUC2</accession>
<evidence type="ECO:0000259" key="5">
    <source>
        <dbReference type="PROSITE" id="PS51192"/>
    </source>
</evidence>
<keyword evidence="3" id="KW-0347">Helicase</keyword>
<dbReference type="PROSITE" id="PS51194">
    <property type="entry name" value="HELICASE_CTER"/>
    <property type="match status" value="1"/>
</dbReference>
<dbReference type="GO" id="GO:0016787">
    <property type="term" value="F:hydrolase activity"/>
    <property type="evidence" value="ECO:0007669"/>
    <property type="project" value="UniProtKB-KW"/>
</dbReference>
<evidence type="ECO:0000259" key="6">
    <source>
        <dbReference type="PROSITE" id="PS51194"/>
    </source>
</evidence>
<dbReference type="Gene3D" id="3.40.50.300">
    <property type="entry name" value="P-loop containing nucleotide triphosphate hydrolases"/>
    <property type="match status" value="1"/>
</dbReference>
<feature type="domain" description="Helicase ATP-binding" evidence="5">
    <location>
        <begin position="48"/>
        <end position="214"/>
    </location>
</feature>
<dbReference type="InterPro" id="IPR000330">
    <property type="entry name" value="SNF2_N"/>
</dbReference>
<evidence type="ECO:0000313" key="7">
    <source>
        <dbReference type="EMBL" id="WNY25459.1"/>
    </source>
</evidence>
<dbReference type="InterPro" id="IPR001650">
    <property type="entry name" value="Helicase_C-like"/>
</dbReference>
<dbReference type="InterPro" id="IPR038718">
    <property type="entry name" value="SNF2-like_sf"/>
</dbReference>
<dbReference type="EC" id="3.6.4.-" evidence="7"/>
<dbReference type="InterPro" id="IPR057342">
    <property type="entry name" value="DEXDc_RapA"/>
</dbReference>
<protein>
    <submittedName>
        <fullName evidence="7">RNA polymerase-associated protein RapA</fullName>
        <ecNumber evidence="7">3.6.4.-</ecNumber>
    </submittedName>
</protein>
<dbReference type="CDD" id="cd18793">
    <property type="entry name" value="SF2_C_SNF"/>
    <property type="match status" value="1"/>
</dbReference>
<evidence type="ECO:0000256" key="3">
    <source>
        <dbReference type="ARBA" id="ARBA00022806"/>
    </source>
</evidence>
<dbReference type="AlphaFoldDB" id="A0AA96ZUC2"/>
<dbReference type="SMART" id="SM00490">
    <property type="entry name" value="HELICc"/>
    <property type="match status" value="1"/>
</dbReference>
<dbReference type="GO" id="GO:0004386">
    <property type="term" value="F:helicase activity"/>
    <property type="evidence" value="ECO:0007669"/>
    <property type="project" value="UniProtKB-KW"/>
</dbReference>
<organism evidence="7 8">
    <name type="scientific">Methanolapillus millepedarum</name>
    <dbReference type="NCBI Taxonomy" id="3028296"/>
    <lineage>
        <taxon>Archaea</taxon>
        <taxon>Methanobacteriati</taxon>
        <taxon>Methanobacteriota</taxon>
        <taxon>Stenosarchaea group</taxon>
        <taxon>Methanomicrobia</taxon>
        <taxon>Methanosarcinales</taxon>
        <taxon>Methanosarcinaceae</taxon>
        <taxon>Methanolapillus</taxon>
    </lineage>
</organism>
<dbReference type="InterPro" id="IPR014001">
    <property type="entry name" value="Helicase_ATP-bd"/>
</dbReference>
<dbReference type="GeneID" id="89230118"/>
<keyword evidence="8" id="KW-1185">Reference proteome</keyword>
<keyword evidence="4" id="KW-0067">ATP-binding</keyword>
<dbReference type="GO" id="GO:0140097">
    <property type="term" value="F:catalytic activity, acting on DNA"/>
    <property type="evidence" value="ECO:0007669"/>
    <property type="project" value="UniProtKB-ARBA"/>
</dbReference>
<dbReference type="InterPro" id="IPR027417">
    <property type="entry name" value="P-loop_NTPase"/>
</dbReference>
<dbReference type="SUPFAM" id="SSF52540">
    <property type="entry name" value="P-loop containing nucleoside triphosphate hydrolases"/>
    <property type="match status" value="2"/>
</dbReference>
<dbReference type="GO" id="GO:0005524">
    <property type="term" value="F:ATP binding"/>
    <property type="evidence" value="ECO:0007669"/>
    <property type="project" value="UniProtKB-KW"/>
</dbReference>
<keyword evidence="1" id="KW-0547">Nucleotide-binding</keyword>
<dbReference type="RefSeq" id="WP_338101827.1">
    <property type="nucleotide sequence ID" value="NZ_CP131060.1"/>
</dbReference>
<gene>
    <name evidence="7" type="primary">rapA</name>
    <name evidence="7" type="ORF">MsAc7_10110</name>
</gene>
<dbReference type="Proteomes" id="UP001303587">
    <property type="component" value="Chromosome"/>
</dbReference>
<evidence type="ECO:0000313" key="8">
    <source>
        <dbReference type="Proteomes" id="UP001303587"/>
    </source>
</evidence>
<evidence type="ECO:0000256" key="2">
    <source>
        <dbReference type="ARBA" id="ARBA00022801"/>
    </source>
</evidence>
<feature type="domain" description="Helicase C-terminal" evidence="6">
    <location>
        <begin position="408"/>
        <end position="591"/>
    </location>
</feature>
<keyword evidence="2 7" id="KW-0378">Hydrolase</keyword>
<dbReference type="Pfam" id="PF00176">
    <property type="entry name" value="SNF2-rel_dom"/>
    <property type="match status" value="1"/>
</dbReference>
<dbReference type="CDD" id="cd18011">
    <property type="entry name" value="DEXDc_RapA"/>
    <property type="match status" value="1"/>
</dbReference>